<dbReference type="EMBL" id="CABP01000175">
    <property type="protein sequence ID" value="CBI06386.1"/>
    <property type="molecule type" value="Genomic_DNA"/>
</dbReference>
<dbReference type="AlphaFoldDB" id="E6QGM2"/>
<sequence length="107" mass="11845">MQPLGMLIRPTGSRLPILQMGTDGTIEVQGAYVTFGTSISAALRSGYRLEDATLELQDIWDRTFTASLSTMCGQIYRSDAPGARYLNKKGVFVKPCYFEALQCNKKN</sequence>
<gene>
    <name evidence="1" type="ORF">CARN5_0095</name>
</gene>
<protein>
    <submittedName>
        <fullName evidence="1">Uncharacterized protein</fullName>
    </submittedName>
</protein>
<accession>E6QGM2</accession>
<reference evidence="1" key="1">
    <citation type="submission" date="2009-10" db="EMBL/GenBank/DDBJ databases">
        <title>Diversity of trophic interactions inside an arsenic-rich microbial ecosystem.</title>
        <authorList>
            <person name="Bertin P.N."/>
            <person name="Heinrich-Salmeron A."/>
            <person name="Pelletier E."/>
            <person name="Goulhen-Chollet F."/>
            <person name="Arsene-Ploetze F."/>
            <person name="Gallien S."/>
            <person name="Calteau A."/>
            <person name="Vallenet D."/>
            <person name="Casiot C."/>
            <person name="Chane-Woon-Ming B."/>
            <person name="Giloteaux L."/>
            <person name="Barakat M."/>
            <person name="Bonnefoy V."/>
            <person name="Bruneel O."/>
            <person name="Chandler M."/>
            <person name="Cleiss J."/>
            <person name="Duran R."/>
            <person name="Elbaz-Poulichet F."/>
            <person name="Fonknechten N."/>
            <person name="Lauga B."/>
            <person name="Mornico D."/>
            <person name="Ortet P."/>
            <person name="Schaeffer C."/>
            <person name="Siguier P."/>
            <person name="Alexander Thil Smith A."/>
            <person name="Van Dorsselaer A."/>
            <person name="Weissenbach J."/>
            <person name="Medigue C."/>
            <person name="Le Paslier D."/>
        </authorList>
    </citation>
    <scope>NUCLEOTIDE SEQUENCE</scope>
</reference>
<name>E6QGM2_9ZZZZ</name>
<organism evidence="1">
    <name type="scientific">mine drainage metagenome</name>
    <dbReference type="NCBI Taxonomy" id="410659"/>
    <lineage>
        <taxon>unclassified sequences</taxon>
        <taxon>metagenomes</taxon>
        <taxon>ecological metagenomes</taxon>
    </lineage>
</organism>
<evidence type="ECO:0000313" key="1">
    <source>
        <dbReference type="EMBL" id="CBI06386.1"/>
    </source>
</evidence>
<proteinExistence type="predicted"/>
<comment type="caution">
    <text evidence="1">The sequence shown here is derived from an EMBL/GenBank/DDBJ whole genome shotgun (WGS) entry which is preliminary data.</text>
</comment>